<dbReference type="InterPro" id="IPR016898">
    <property type="entry name" value="Polyphosphate_phosphotransfera"/>
</dbReference>
<dbReference type="Proteomes" id="UP001634747">
    <property type="component" value="Unassembled WGS sequence"/>
</dbReference>
<sequence>MKDATAVRIDPDKPLRLKKIPTDATGDFADADEAKEALKKHRDVLDKQQEVLYAGAQKALLIVLQGMDTSGKDGTIRSIFDGVNPQGCNVTSFKVPTATEAKHDFLWRVHAAVPARGIIGIFNRSHYEDVLAPRVHGIIDGKTAKHRFREIADFEAMLLQNDIHILKFFLHISFEEQGKRLQARIDDPDKHWKLSAGDFAERKLWGDYQKAYDDIFEATSTADAPWYVIPADHKWHRNVAISAVIADKLESMKLTYPKPTIDVKKLEIVNKYK</sequence>
<evidence type="ECO:0000313" key="6">
    <source>
        <dbReference type="Proteomes" id="UP001634747"/>
    </source>
</evidence>
<accession>A0ABW9KHC3</accession>
<comment type="caution">
    <text evidence="5">The sequence shown here is derived from an EMBL/GenBank/DDBJ whole genome shotgun (WGS) entry which is preliminary data.</text>
</comment>
<evidence type="ECO:0000313" key="5">
    <source>
        <dbReference type="EMBL" id="MFN2975089.1"/>
    </source>
</evidence>
<gene>
    <name evidence="5" type="ORF">ACK2TP_04885</name>
</gene>
<organism evidence="5 6">
    <name type="scientific">Terriglobus aquaticus</name>
    <dbReference type="NCBI Taxonomy" id="940139"/>
    <lineage>
        <taxon>Bacteria</taxon>
        <taxon>Pseudomonadati</taxon>
        <taxon>Acidobacteriota</taxon>
        <taxon>Terriglobia</taxon>
        <taxon>Terriglobales</taxon>
        <taxon>Acidobacteriaceae</taxon>
        <taxon>Terriglobus</taxon>
    </lineage>
</organism>
<evidence type="ECO:0000256" key="1">
    <source>
        <dbReference type="ARBA" id="ARBA00009924"/>
    </source>
</evidence>
<dbReference type="PANTHER" id="PTHR34383:SF3">
    <property type="entry name" value="POLYPHOSPHATE:AMP PHOSPHOTRANSFERASE"/>
    <property type="match status" value="1"/>
</dbReference>
<dbReference type="NCBIfam" id="TIGR03709">
    <property type="entry name" value="PPK2_rel_1"/>
    <property type="match status" value="1"/>
</dbReference>
<proteinExistence type="inferred from homology"/>
<name>A0ABW9KHC3_9BACT</name>
<keyword evidence="3 5" id="KW-0418">Kinase</keyword>
<evidence type="ECO:0000256" key="2">
    <source>
        <dbReference type="ARBA" id="ARBA00022679"/>
    </source>
</evidence>
<reference evidence="5 6" key="1">
    <citation type="submission" date="2024-12" db="EMBL/GenBank/DDBJ databases">
        <authorList>
            <person name="Lee Y."/>
        </authorList>
    </citation>
    <scope>NUCLEOTIDE SEQUENCE [LARGE SCALE GENOMIC DNA]</scope>
    <source>
        <strain evidence="5 6">03SUJ4</strain>
    </source>
</reference>
<dbReference type="GO" id="GO:0016301">
    <property type="term" value="F:kinase activity"/>
    <property type="evidence" value="ECO:0007669"/>
    <property type="project" value="UniProtKB-KW"/>
</dbReference>
<dbReference type="InterPro" id="IPR022300">
    <property type="entry name" value="PPK2-rel_1"/>
</dbReference>
<evidence type="ECO:0000259" key="4">
    <source>
        <dbReference type="Pfam" id="PF03976"/>
    </source>
</evidence>
<protein>
    <submittedName>
        <fullName evidence="5">Polyphosphate kinase 2 family protein</fullName>
    </submittedName>
</protein>
<comment type="similarity">
    <text evidence="1">Belongs to the polyphosphate kinase 2 (PPK2) family. Class I subfamily.</text>
</comment>
<dbReference type="Pfam" id="PF03976">
    <property type="entry name" value="PPK2"/>
    <property type="match status" value="1"/>
</dbReference>
<keyword evidence="2" id="KW-0808">Transferase</keyword>
<dbReference type="InterPro" id="IPR022488">
    <property type="entry name" value="PPK2-related"/>
</dbReference>
<dbReference type="Gene3D" id="3.40.50.300">
    <property type="entry name" value="P-loop containing nucleotide triphosphate hydrolases"/>
    <property type="match status" value="1"/>
</dbReference>
<dbReference type="EMBL" id="JBJYXY010000001">
    <property type="protein sequence ID" value="MFN2975089.1"/>
    <property type="molecule type" value="Genomic_DNA"/>
</dbReference>
<dbReference type="PIRSF" id="PIRSF028756">
    <property type="entry name" value="PPK2_prd"/>
    <property type="match status" value="1"/>
</dbReference>
<dbReference type="SUPFAM" id="SSF52540">
    <property type="entry name" value="P-loop containing nucleoside triphosphate hydrolases"/>
    <property type="match status" value="1"/>
</dbReference>
<feature type="domain" description="Polyphosphate kinase-2-related" evidence="4">
    <location>
        <begin position="30"/>
        <end position="253"/>
    </location>
</feature>
<keyword evidence="6" id="KW-1185">Reference proteome</keyword>
<dbReference type="RefSeq" id="WP_263413373.1">
    <property type="nucleotide sequence ID" value="NZ_BAABBH010000001.1"/>
</dbReference>
<dbReference type="PANTHER" id="PTHR34383">
    <property type="entry name" value="POLYPHOSPHATE:AMP PHOSPHOTRANSFERASE-RELATED"/>
    <property type="match status" value="1"/>
</dbReference>
<evidence type="ECO:0000256" key="3">
    <source>
        <dbReference type="ARBA" id="ARBA00022777"/>
    </source>
</evidence>
<dbReference type="InterPro" id="IPR027417">
    <property type="entry name" value="P-loop_NTPase"/>
</dbReference>